<gene>
    <name evidence="1" type="ORF">BES08_29345</name>
</gene>
<keyword evidence="1" id="KW-0614">Plasmid</keyword>
<dbReference type="EMBL" id="CP017077">
    <property type="protein sequence ID" value="AOR80898.1"/>
    <property type="molecule type" value="Genomic_DNA"/>
</dbReference>
<sequence length="110" mass="12652">MIRFVVPAFNKVLSLKRRGQAMRSRGRKPGDQGRLIKRPAFQSRKVQIEKNLPSRTRELIAIEDFGHERLFCQQQAAQLTMFKAQGISRRSIGWRFLVIVSQGMSPTPTI</sequence>
<keyword evidence="2" id="KW-1185">Reference proteome</keyword>
<dbReference type="KEGG" id="nre:BES08_29345"/>
<proteinExistence type="predicted"/>
<evidence type="ECO:0000313" key="1">
    <source>
        <dbReference type="EMBL" id="AOR80898.1"/>
    </source>
</evidence>
<reference evidence="2" key="1">
    <citation type="journal article" date="2017" name="J. Biotechnol.">
        <title>Complete genome sequence of Novosphingobium resinovorum SA1, a versatile xenobiotic-degrading bacterium capable of utilizing sulfanilic acid.</title>
        <authorList>
            <person name="Hegedus B."/>
            <person name="Kos P.B."/>
            <person name="Balint B."/>
            <person name="Maroti G."/>
            <person name="Gan H.M."/>
            <person name="Perei K."/>
            <person name="Rakhely G."/>
        </authorList>
    </citation>
    <scope>NUCLEOTIDE SEQUENCE [LARGE SCALE GENOMIC DNA]</scope>
    <source>
        <strain evidence="2">SA1</strain>
    </source>
</reference>
<dbReference type="AlphaFoldDB" id="A0A1D8AFK7"/>
<organism evidence="1 2">
    <name type="scientific">Novosphingobium resinovorum</name>
    <dbReference type="NCBI Taxonomy" id="158500"/>
    <lineage>
        <taxon>Bacteria</taxon>
        <taxon>Pseudomonadati</taxon>
        <taxon>Pseudomonadota</taxon>
        <taxon>Alphaproteobacteria</taxon>
        <taxon>Sphingomonadales</taxon>
        <taxon>Sphingomonadaceae</taxon>
        <taxon>Novosphingobium</taxon>
    </lineage>
</organism>
<geneLocation type="plasmid" evidence="1 2">
    <name>pSA2</name>
</geneLocation>
<dbReference type="RefSeq" id="WP_069710144.1">
    <property type="nucleotide sequence ID" value="NZ_CP017077.1"/>
</dbReference>
<accession>A0A1D8AFK7</accession>
<protein>
    <submittedName>
        <fullName evidence="1">Uncharacterized protein</fullName>
    </submittedName>
</protein>
<name>A0A1D8AFK7_9SPHN</name>
<dbReference type="Proteomes" id="UP000094626">
    <property type="component" value="Plasmid pSA2"/>
</dbReference>
<evidence type="ECO:0000313" key="2">
    <source>
        <dbReference type="Proteomes" id="UP000094626"/>
    </source>
</evidence>